<protein>
    <submittedName>
        <fullName evidence="1">Uncharacterized protein</fullName>
    </submittedName>
</protein>
<evidence type="ECO:0000313" key="1">
    <source>
        <dbReference type="EMBL" id="OQD87213.1"/>
    </source>
</evidence>
<dbReference type="EMBL" id="MDYN01000006">
    <property type="protein sequence ID" value="OQD87213.1"/>
    <property type="molecule type" value="Genomic_DNA"/>
</dbReference>
<dbReference type="AlphaFoldDB" id="A0A1V6QDD5"/>
<dbReference type="Proteomes" id="UP000191672">
    <property type="component" value="Unassembled WGS sequence"/>
</dbReference>
<sequence>MDLSKRFHFPDHVTSNPFHKLAALVHNQCTTAARLLGPLTRRLLKEVCSKVQIVDIFMKTDDKVRPLRARLVPGSTKETLHTALVVTLPKGNEKWVLDTTGGYFGYEEVLVSFKKYMAEKAIKLAASPELIRTP</sequence>
<accession>A0A1V6QDD5</accession>
<reference evidence="2" key="1">
    <citation type="journal article" date="2017" name="Nat. Microbiol.">
        <title>Global analysis of biosynthetic gene clusters reveals vast potential of secondary metabolite production in Penicillium species.</title>
        <authorList>
            <person name="Nielsen J.C."/>
            <person name="Grijseels S."/>
            <person name="Prigent S."/>
            <person name="Ji B."/>
            <person name="Dainat J."/>
            <person name="Nielsen K.F."/>
            <person name="Frisvad J.C."/>
            <person name="Workman M."/>
            <person name="Nielsen J."/>
        </authorList>
    </citation>
    <scope>NUCLEOTIDE SEQUENCE [LARGE SCALE GENOMIC DNA]</scope>
    <source>
        <strain evidence="2">IBT 31811</strain>
    </source>
</reference>
<dbReference type="OrthoDB" id="432970at2759"/>
<dbReference type="STRING" id="416450.A0A1V6QDD5"/>
<keyword evidence="2" id="KW-1185">Reference proteome</keyword>
<name>A0A1V6QDD5_9EURO</name>
<gene>
    <name evidence="1" type="ORF">PENANT_c006G04149</name>
</gene>
<comment type="caution">
    <text evidence="1">The sequence shown here is derived from an EMBL/GenBank/DDBJ whole genome shotgun (WGS) entry which is preliminary data.</text>
</comment>
<organism evidence="1 2">
    <name type="scientific">Penicillium antarcticum</name>
    <dbReference type="NCBI Taxonomy" id="416450"/>
    <lineage>
        <taxon>Eukaryota</taxon>
        <taxon>Fungi</taxon>
        <taxon>Dikarya</taxon>
        <taxon>Ascomycota</taxon>
        <taxon>Pezizomycotina</taxon>
        <taxon>Eurotiomycetes</taxon>
        <taxon>Eurotiomycetidae</taxon>
        <taxon>Eurotiales</taxon>
        <taxon>Aspergillaceae</taxon>
        <taxon>Penicillium</taxon>
    </lineage>
</organism>
<proteinExistence type="predicted"/>
<evidence type="ECO:0000313" key="2">
    <source>
        <dbReference type="Proteomes" id="UP000191672"/>
    </source>
</evidence>